<dbReference type="RefSeq" id="WP_184481175.1">
    <property type="nucleotide sequence ID" value="NZ_JACHIV010000001.1"/>
</dbReference>
<evidence type="ECO:0008006" key="6">
    <source>
        <dbReference type="Google" id="ProtNLM"/>
    </source>
</evidence>
<dbReference type="AlphaFoldDB" id="A0A840NHM4"/>
<protein>
    <recommendedName>
        <fullName evidence="6">Bacterial toxin 24 domain-containing protein</fullName>
    </recommendedName>
</protein>
<evidence type="ECO:0000259" key="2">
    <source>
        <dbReference type="Pfam" id="PF15529"/>
    </source>
</evidence>
<name>A0A840NHM4_9PSEU</name>
<dbReference type="InterPro" id="IPR029114">
    <property type="entry name" value="Ntox24"/>
</dbReference>
<dbReference type="Proteomes" id="UP000580474">
    <property type="component" value="Unassembled WGS sequence"/>
</dbReference>
<reference evidence="4 5" key="1">
    <citation type="submission" date="2020-08" db="EMBL/GenBank/DDBJ databases">
        <title>Sequencing the genomes of 1000 actinobacteria strains.</title>
        <authorList>
            <person name="Klenk H.-P."/>
        </authorList>
    </citation>
    <scope>NUCLEOTIDE SEQUENCE [LARGE SCALE GENOMIC DNA]</scope>
    <source>
        <strain evidence="4 5">DSM 45582</strain>
    </source>
</reference>
<evidence type="ECO:0000313" key="4">
    <source>
        <dbReference type="EMBL" id="MBB5071094.1"/>
    </source>
</evidence>
<evidence type="ECO:0000256" key="1">
    <source>
        <dbReference type="SAM" id="MobiDB-lite"/>
    </source>
</evidence>
<organism evidence="4 5">
    <name type="scientific">Saccharopolyspora gloriosae</name>
    <dbReference type="NCBI Taxonomy" id="455344"/>
    <lineage>
        <taxon>Bacteria</taxon>
        <taxon>Bacillati</taxon>
        <taxon>Actinomycetota</taxon>
        <taxon>Actinomycetes</taxon>
        <taxon>Pseudonocardiales</taxon>
        <taxon>Pseudonocardiaceae</taxon>
        <taxon>Saccharopolyspora</taxon>
    </lineage>
</organism>
<evidence type="ECO:0000313" key="5">
    <source>
        <dbReference type="Proteomes" id="UP000580474"/>
    </source>
</evidence>
<comment type="caution">
    <text evidence="4">The sequence shown here is derived from an EMBL/GenBank/DDBJ whole genome shotgun (WGS) entry which is preliminary data.</text>
</comment>
<proteinExistence type="predicted"/>
<gene>
    <name evidence="4" type="ORF">BJ969_004182</name>
</gene>
<evidence type="ECO:0000259" key="3">
    <source>
        <dbReference type="Pfam" id="PF25547"/>
    </source>
</evidence>
<feature type="domain" description="Bacterial toxin 24" evidence="2">
    <location>
        <begin position="234"/>
        <end position="314"/>
    </location>
</feature>
<dbReference type="Pfam" id="PF25547">
    <property type="entry name" value="WXG100_2"/>
    <property type="match status" value="1"/>
</dbReference>
<dbReference type="Pfam" id="PF15529">
    <property type="entry name" value="Ntox24"/>
    <property type="match status" value="1"/>
</dbReference>
<sequence>MSIILPPELAQLLAECGGTFPEADEDRLHELAAGWRRTGRTLERLRREGSDTARSVAATHHGATIDAFDGRWARIDAHFALGSVATEQAAAAVDAMALATIETKSAIISVLAAGHAQRQEMQSQVAVAFWGPLIRFLLQLLKNHIGPLLARLGQLIRSGLAALFRGIKKAFQAIVDFAESLFEGASTPEPAPLPPPTPPVYRRDQPLPHARELIENGTQWTGTGRGGGKVPLTAEPNQVYYRTDPQTGVTTSYSVYDEQGYIIKRVDLAGRPHGEVPTPHVLHYQLNVDTRTGTTRVGPSKEQPVRAATPWEIP</sequence>
<accession>A0A840NHM4</accession>
<dbReference type="EMBL" id="JACHIV010000001">
    <property type="protein sequence ID" value="MBB5071094.1"/>
    <property type="molecule type" value="Genomic_DNA"/>
</dbReference>
<keyword evidence="5" id="KW-1185">Reference proteome</keyword>
<feature type="region of interest" description="Disordered" evidence="1">
    <location>
        <begin position="292"/>
        <end position="314"/>
    </location>
</feature>
<feature type="domain" description="Outer membrane channel protein CpnT-like N-terminal" evidence="3">
    <location>
        <begin position="18"/>
        <end position="114"/>
    </location>
</feature>
<dbReference type="InterPro" id="IPR057746">
    <property type="entry name" value="CpnT-like_N"/>
</dbReference>